<dbReference type="Gene3D" id="1.20.1280.50">
    <property type="match status" value="1"/>
</dbReference>
<dbReference type="EMBL" id="PGOL01002464">
    <property type="protein sequence ID" value="PKI47709.1"/>
    <property type="molecule type" value="Genomic_DNA"/>
</dbReference>
<evidence type="ECO:0000313" key="3">
    <source>
        <dbReference type="EMBL" id="PKI47709.1"/>
    </source>
</evidence>
<reference evidence="4" key="1">
    <citation type="journal article" date="2017" name="Plant J.">
        <title>The pomegranate (Punica granatum L.) genome and the genomics of punicalagin biosynthesis.</title>
        <authorList>
            <person name="Qin G."/>
            <person name="Xu C."/>
            <person name="Ming R."/>
            <person name="Tang H."/>
            <person name="Guyot R."/>
            <person name="Kramer E.M."/>
            <person name="Hu Y."/>
            <person name="Yi X."/>
            <person name="Qi Y."/>
            <person name="Xu X."/>
            <person name="Gao Z."/>
            <person name="Pan H."/>
            <person name="Jian J."/>
            <person name="Tian Y."/>
            <person name="Yue Z."/>
            <person name="Xu Y."/>
        </authorList>
    </citation>
    <scope>NUCLEOTIDE SEQUENCE [LARGE SCALE GENOMIC DNA]</scope>
    <source>
        <strain evidence="4">cv. Dabenzi</strain>
    </source>
</reference>
<dbReference type="InterPro" id="IPR050796">
    <property type="entry name" value="SCF_F-box_component"/>
</dbReference>
<dbReference type="Pfam" id="PF00646">
    <property type="entry name" value="F-box"/>
    <property type="match status" value="1"/>
</dbReference>
<reference evidence="2" key="2">
    <citation type="submission" date="2017-06" db="EMBL/GenBank/DDBJ databases">
        <title>The pomegranate genome and the genomics of punicalagin biosynthesis.</title>
        <authorList>
            <person name="Xu C."/>
        </authorList>
    </citation>
    <scope>NUCLEOTIDE SEQUENCE [LARGE SCALE GENOMIC DNA]</scope>
    <source>
        <tissue evidence="2">Fresh leaf</tissue>
    </source>
</reference>
<dbReference type="SUPFAM" id="SSF81383">
    <property type="entry name" value="F-box domain"/>
    <property type="match status" value="1"/>
</dbReference>
<dbReference type="STRING" id="22663.A0A218VZA7"/>
<proteinExistence type="predicted"/>
<dbReference type="InterPro" id="IPR013187">
    <property type="entry name" value="F-box-assoc_dom_typ3"/>
</dbReference>
<dbReference type="EMBL" id="MTKT01005615">
    <property type="protein sequence ID" value="OWM65212.1"/>
    <property type="molecule type" value="Genomic_DNA"/>
</dbReference>
<dbReference type="Pfam" id="PF08268">
    <property type="entry name" value="FBA_3"/>
    <property type="match status" value="1"/>
</dbReference>
<dbReference type="AlphaFoldDB" id="A0A218VZA7"/>
<dbReference type="PROSITE" id="PS50181">
    <property type="entry name" value="FBOX"/>
    <property type="match status" value="1"/>
</dbReference>
<comment type="caution">
    <text evidence="2">The sequence shown here is derived from an EMBL/GenBank/DDBJ whole genome shotgun (WGS) entry which is preliminary data.</text>
</comment>
<reference evidence="3 5" key="3">
    <citation type="submission" date="2017-11" db="EMBL/GenBank/DDBJ databases">
        <title>De-novo sequencing of pomegranate (Punica granatum L.) genome.</title>
        <authorList>
            <person name="Akparov Z."/>
            <person name="Amiraslanov A."/>
            <person name="Hajiyeva S."/>
            <person name="Abbasov M."/>
            <person name="Kaur K."/>
            <person name="Hamwieh A."/>
            <person name="Solovyev V."/>
            <person name="Salamov A."/>
            <person name="Braich B."/>
            <person name="Kosarev P."/>
            <person name="Mahmoud A."/>
            <person name="Hajiyev E."/>
            <person name="Babayeva S."/>
            <person name="Izzatullayeva V."/>
            <person name="Mammadov A."/>
            <person name="Mammadov A."/>
            <person name="Sharifova S."/>
            <person name="Ojaghi J."/>
            <person name="Eynullazada K."/>
            <person name="Bayramov B."/>
            <person name="Abdulazimova A."/>
            <person name="Shahmuradov I."/>
        </authorList>
    </citation>
    <scope>NUCLEOTIDE SEQUENCE [LARGE SCALE GENOMIC DNA]</scope>
    <source>
        <strain evidence="3">AG2017</strain>
        <strain evidence="5">cv. AG2017</strain>
        <tissue evidence="3">Leaf</tissue>
    </source>
</reference>
<dbReference type="InterPro" id="IPR017451">
    <property type="entry name" value="F-box-assoc_interact_dom"/>
</dbReference>
<evidence type="ECO:0000313" key="4">
    <source>
        <dbReference type="Proteomes" id="UP000197138"/>
    </source>
</evidence>
<dbReference type="PANTHER" id="PTHR31672">
    <property type="entry name" value="BNACNNG10540D PROTEIN"/>
    <property type="match status" value="1"/>
</dbReference>
<organism evidence="2 4">
    <name type="scientific">Punica granatum</name>
    <name type="common">Pomegranate</name>
    <dbReference type="NCBI Taxonomy" id="22663"/>
    <lineage>
        <taxon>Eukaryota</taxon>
        <taxon>Viridiplantae</taxon>
        <taxon>Streptophyta</taxon>
        <taxon>Embryophyta</taxon>
        <taxon>Tracheophyta</taxon>
        <taxon>Spermatophyta</taxon>
        <taxon>Magnoliopsida</taxon>
        <taxon>eudicotyledons</taxon>
        <taxon>Gunneridae</taxon>
        <taxon>Pentapetalae</taxon>
        <taxon>rosids</taxon>
        <taxon>malvids</taxon>
        <taxon>Myrtales</taxon>
        <taxon>Lythraceae</taxon>
        <taxon>Punica</taxon>
    </lineage>
</organism>
<sequence length="376" mass="43677">MEQPRTRPRLASLSDFPPEVLSAIFCKLPIESILTCKCVCKPWNGLIEDRQFARQHLLGESERATQLLVQPYWPDQDDDDEVDHHLCLVDVDGRLSRRIPVDDFNVKRVDLMGTCHGLVAVASTMFLDLVLVCNPVNRETVRLPILWSKVVPYNHRVGLGYDSSIQKYKVLRTYAEGSVRSFESATVGTNELWRKIETPYEDLGTSRVSRPVFWNGAIHWKVKPRNRPLEAPWILAYDIINETFQRIHLPQIMKFELVVVRGSLIVIEHQKEKMRVYEVKGERVGEFEVIFVEEHDTHVTWNMYHYYNVIDRSEDKESYLLEITACYGESADMREHFTQFLPKLANYSYRDITGLPRNFTTTANYRPSLISPTGIN</sequence>
<dbReference type="Proteomes" id="UP000197138">
    <property type="component" value="Unassembled WGS sequence"/>
</dbReference>
<dbReference type="CDD" id="cd22157">
    <property type="entry name" value="F-box_AtFBW1-like"/>
    <property type="match status" value="1"/>
</dbReference>
<dbReference type="GeneID" id="116213610"/>
<evidence type="ECO:0000259" key="1">
    <source>
        <dbReference type="PROSITE" id="PS50181"/>
    </source>
</evidence>
<dbReference type="InterPro" id="IPR036047">
    <property type="entry name" value="F-box-like_dom_sf"/>
</dbReference>
<accession>A0A218VZA7</accession>
<dbReference type="NCBIfam" id="TIGR01640">
    <property type="entry name" value="F_box_assoc_1"/>
    <property type="match status" value="1"/>
</dbReference>
<dbReference type="PANTHER" id="PTHR31672:SF13">
    <property type="entry name" value="F-BOX PROTEIN CPR30-LIKE"/>
    <property type="match status" value="1"/>
</dbReference>
<dbReference type="Proteomes" id="UP000233551">
    <property type="component" value="Unassembled WGS sequence"/>
</dbReference>
<keyword evidence="5" id="KW-1185">Reference proteome</keyword>
<name>A0A218VZA7_PUNGR</name>
<protein>
    <recommendedName>
        <fullName evidence="1">F-box domain-containing protein</fullName>
    </recommendedName>
</protein>
<dbReference type="SMART" id="SM00256">
    <property type="entry name" value="FBOX"/>
    <property type="match status" value="1"/>
</dbReference>
<dbReference type="InterPro" id="IPR001810">
    <property type="entry name" value="F-box_dom"/>
</dbReference>
<feature type="domain" description="F-box" evidence="1">
    <location>
        <begin position="10"/>
        <end position="56"/>
    </location>
</feature>
<gene>
    <name evidence="2" type="ORF">CDL15_Pgr008801</name>
    <name evidence="3" type="ORF">CRG98_031842</name>
</gene>
<evidence type="ECO:0000313" key="5">
    <source>
        <dbReference type="Proteomes" id="UP000233551"/>
    </source>
</evidence>
<evidence type="ECO:0000313" key="2">
    <source>
        <dbReference type="EMBL" id="OWM65212.1"/>
    </source>
</evidence>
<dbReference type="OrthoDB" id="5319261at2759"/>